<dbReference type="AlphaFoldDB" id="A0A644YCP2"/>
<dbReference type="EMBL" id="VSSQ01004619">
    <property type="protein sequence ID" value="MPM25967.1"/>
    <property type="molecule type" value="Genomic_DNA"/>
</dbReference>
<evidence type="ECO:0000313" key="2">
    <source>
        <dbReference type="EMBL" id="MPM25967.1"/>
    </source>
</evidence>
<gene>
    <name evidence="2" type="ORF">SDC9_72468</name>
</gene>
<organism evidence="2">
    <name type="scientific">bioreactor metagenome</name>
    <dbReference type="NCBI Taxonomy" id="1076179"/>
    <lineage>
        <taxon>unclassified sequences</taxon>
        <taxon>metagenomes</taxon>
        <taxon>ecological metagenomes</taxon>
    </lineage>
</organism>
<sequence length="360" mass="38771">MAINLTSKYSDRVSERFRRSTLTGGVSNKEYSFEGVKTVKVFSVDTVPLTDYSRSGTARYGTPAELGDTVQELTMNQDKAFTYTIDKGNDKEQLNVKAATLSLRRQIDEVVMPALDKHRFSVWCRKAGTIRPLAAVPDKHSITGLIMDCTEVLDDALVPESGRTLFITASMYKVLKENPDFLSNDRLGEAALAKGQVGEIDGMKVVKVPNSYLPAGVYWLITHKSAVLGPAKLQDYKIHKDPPGINGDLVEGRVLHDAFVLEAKKEGVYVAAEASKVAALPVISKDAPAAGSFALTCETAGARLFFTMDGSDPRYSETALPYTGQVEYAAEGYGAGTVVRAVAEDPAGGIFASGVASEVL</sequence>
<evidence type="ECO:0000259" key="1">
    <source>
        <dbReference type="Pfam" id="PF13290"/>
    </source>
</evidence>
<dbReference type="Pfam" id="PF13290">
    <property type="entry name" value="CHB_HEX_C_1"/>
    <property type="match status" value="1"/>
</dbReference>
<dbReference type="InterPro" id="IPR059177">
    <property type="entry name" value="GH29D-like_dom"/>
</dbReference>
<reference evidence="2" key="1">
    <citation type="submission" date="2019-08" db="EMBL/GenBank/DDBJ databases">
        <authorList>
            <person name="Kucharzyk K."/>
            <person name="Murdoch R.W."/>
            <person name="Higgins S."/>
            <person name="Loffler F."/>
        </authorList>
    </citation>
    <scope>NUCLEOTIDE SEQUENCE</scope>
</reference>
<proteinExistence type="predicted"/>
<name>A0A644YCP2_9ZZZZ</name>
<accession>A0A644YCP2</accession>
<protein>
    <recommendedName>
        <fullName evidence="1">GH29D-like beta-sandwich domain-containing protein</fullName>
    </recommendedName>
</protein>
<feature type="domain" description="GH29D-like beta-sandwich" evidence="1">
    <location>
        <begin position="290"/>
        <end position="348"/>
    </location>
</feature>
<comment type="caution">
    <text evidence="2">The sequence shown here is derived from an EMBL/GenBank/DDBJ whole genome shotgun (WGS) entry which is preliminary data.</text>
</comment>